<dbReference type="GeneID" id="37117172"/>
<gene>
    <name evidence="3" type="ORF">BO94DRAFT_574626</name>
</gene>
<dbReference type="InterPro" id="IPR038883">
    <property type="entry name" value="AN11006-like"/>
</dbReference>
<dbReference type="EMBL" id="MSFK01000012">
    <property type="protein sequence ID" value="PWY88569.1"/>
    <property type="molecule type" value="Genomic_DNA"/>
</dbReference>
<dbReference type="AlphaFoldDB" id="A0A317WQ69"/>
<organism evidence="3 4">
    <name type="scientific">Aspergillus sclerotioniger CBS 115572</name>
    <dbReference type="NCBI Taxonomy" id="1450535"/>
    <lineage>
        <taxon>Eukaryota</taxon>
        <taxon>Fungi</taxon>
        <taxon>Dikarya</taxon>
        <taxon>Ascomycota</taxon>
        <taxon>Pezizomycotina</taxon>
        <taxon>Eurotiomycetes</taxon>
        <taxon>Eurotiomycetidae</taxon>
        <taxon>Eurotiales</taxon>
        <taxon>Aspergillaceae</taxon>
        <taxon>Aspergillus</taxon>
        <taxon>Aspergillus subgen. Circumdati</taxon>
    </lineage>
</organism>
<evidence type="ECO:0000259" key="2">
    <source>
        <dbReference type="Pfam" id="PF24864"/>
    </source>
</evidence>
<dbReference type="PANTHER" id="PTHR42085">
    <property type="entry name" value="F-BOX DOMAIN-CONTAINING PROTEIN"/>
    <property type="match status" value="1"/>
</dbReference>
<dbReference type="OrthoDB" id="4485238at2759"/>
<reference evidence="3 4" key="1">
    <citation type="submission" date="2016-12" db="EMBL/GenBank/DDBJ databases">
        <title>The genomes of Aspergillus section Nigri reveals drivers in fungal speciation.</title>
        <authorList>
            <consortium name="DOE Joint Genome Institute"/>
            <person name="Vesth T.C."/>
            <person name="Nybo J."/>
            <person name="Theobald S."/>
            <person name="Brandl J."/>
            <person name="Frisvad J.C."/>
            <person name="Nielsen K.F."/>
            <person name="Lyhne E.K."/>
            <person name="Kogle M.E."/>
            <person name="Kuo A."/>
            <person name="Riley R."/>
            <person name="Clum A."/>
            <person name="Nolan M."/>
            <person name="Lipzen A."/>
            <person name="Salamov A."/>
            <person name="Henrissat B."/>
            <person name="Wiebenga A."/>
            <person name="De Vries R.P."/>
            <person name="Grigoriev I.V."/>
            <person name="Mortensen U.H."/>
            <person name="Andersen M.R."/>
            <person name="Baker S.E."/>
        </authorList>
    </citation>
    <scope>NUCLEOTIDE SEQUENCE [LARGE SCALE GENOMIC DNA]</scope>
    <source>
        <strain evidence="3 4">CBS 115572</strain>
    </source>
</reference>
<evidence type="ECO:0000313" key="3">
    <source>
        <dbReference type="EMBL" id="PWY88569.1"/>
    </source>
</evidence>
<feature type="compositionally biased region" description="Low complexity" evidence="1">
    <location>
        <begin position="36"/>
        <end position="46"/>
    </location>
</feature>
<protein>
    <recommendedName>
        <fullName evidence="2">DUF7730 domain-containing protein</fullName>
    </recommendedName>
</protein>
<feature type="region of interest" description="Disordered" evidence="1">
    <location>
        <begin position="1"/>
        <end position="46"/>
    </location>
</feature>
<keyword evidence="4" id="KW-1185">Reference proteome</keyword>
<dbReference type="InterPro" id="IPR056632">
    <property type="entry name" value="DUF7730"/>
</dbReference>
<dbReference type="Pfam" id="PF24864">
    <property type="entry name" value="DUF7730"/>
    <property type="match status" value="1"/>
</dbReference>
<feature type="compositionally biased region" description="Polar residues" evidence="1">
    <location>
        <begin position="1"/>
        <end position="14"/>
    </location>
</feature>
<dbReference type="Proteomes" id="UP000246702">
    <property type="component" value="Unassembled WGS sequence"/>
</dbReference>
<sequence length="267" mass="30135">MAMASTQTDTVNTFLSLKPSPPSNNNHHHTIPTNPPSSSSSQPKSLLLSLPPELRIQIYKHLLINRFTPDDPTPIPQTHTHNQKPINLALLPILTTPLPYSLPSPLHHHHHTLDTSLLTLNKQIHTESLPILYAHNTFTLTTPTHLTTFLALIGPHNTTLLRSLDIFVPWRRSEIWPWVLLLTQLSTHATGLRYLRVGWDANFEHPGGMKPGAEERGLGDNLLFVHALGGFTRLERLEIYGFFGKLWPGYLERELGGEVCWWGWRGG</sequence>
<name>A0A317WQ69_9EURO</name>
<accession>A0A317WQ69</accession>
<dbReference type="PANTHER" id="PTHR42085:SF8">
    <property type="entry name" value="F-BOX DOMAIN-CONTAINING PROTEIN"/>
    <property type="match status" value="1"/>
</dbReference>
<proteinExistence type="predicted"/>
<comment type="caution">
    <text evidence="3">The sequence shown here is derived from an EMBL/GenBank/DDBJ whole genome shotgun (WGS) entry which is preliminary data.</text>
</comment>
<feature type="domain" description="DUF7730" evidence="2">
    <location>
        <begin position="115"/>
        <end position="168"/>
    </location>
</feature>
<evidence type="ECO:0000256" key="1">
    <source>
        <dbReference type="SAM" id="MobiDB-lite"/>
    </source>
</evidence>
<evidence type="ECO:0000313" key="4">
    <source>
        <dbReference type="Proteomes" id="UP000246702"/>
    </source>
</evidence>
<dbReference type="RefSeq" id="XP_025467931.1">
    <property type="nucleotide sequence ID" value="XM_025615029.1"/>
</dbReference>